<evidence type="ECO:0000256" key="3">
    <source>
        <dbReference type="ARBA" id="ARBA00022989"/>
    </source>
</evidence>
<name>R1H5M1_9GAMM</name>
<reference evidence="10 11" key="1">
    <citation type="journal article" date="2013" name="Genome Announc.">
        <title>Draft Genome Sequence of Aeromonas molluscorum Strain 848TT, Isolated from Bivalve Molluscs.</title>
        <authorList>
            <person name="Spataro N."/>
            <person name="Farfan M."/>
            <person name="Albarral V."/>
            <person name="Sanglas A."/>
            <person name="Loren J.G."/>
            <person name="Fuste M.C."/>
            <person name="Bosch E."/>
        </authorList>
    </citation>
    <scope>NUCLEOTIDE SEQUENCE [LARGE SCALE GENOMIC DNA]</scope>
    <source>
        <strain evidence="10 11">848</strain>
    </source>
</reference>
<comment type="subcellular location">
    <subcellularLocation>
        <location evidence="1">Membrane</location>
        <topology evidence="1">Multi-pass membrane protein</topology>
    </subcellularLocation>
</comment>
<keyword evidence="4" id="KW-0472">Membrane</keyword>
<dbReference type="PROSITE" id="PS50111">
    <property type="entry name" value="CHEMOTAXIS_TRANSDUC_2"/>
    <property type="match status" value="1"/>
</dbReference>
<comment type="caution">
    <text evidence="10">The sequence shown here is derived from an EMBL/GenBank/DDBJ whole genome shotgun (WGS) entry which is preliminary data.</text>
</comment>
<dbReference type="PROSITE" id="PS51257">
    <property type="entry name" value="PROKAR_LIPOPROTEIN"/>
    <property type="match status" value="1"/>
</dbReference>
<dbReference type="Pfam" id="PF00015">
    <property type="entry name" value="MCPsignal"/>
    <property type="match status" value="1"/>
</dbReference>
<dbReference type="AlphaFoldDB" id="R1H5M1"/>
<dbReference type="SUPFAM" id="SSF58104">
    <property type="entry name" value="Methyl-accepting chemotaxis protein (MCP) signaling domain"/>
    <property type="match status" value="1"/>
</dbReference>
<feature type="domain" description="HAMP" evidence="9">
    <location>
        <begin position="317"/>
        <end position="370"/>
    </location>
</feature>
<comment type="similarity">
    <text evidence="6">Belongs to the methyl-accepting chemotaxis (MCP) protein family.</text>
</comment>
<dbReference type="SMART" id="SM00283">
    <property type="entry name" value="MA"/>
    <property type="match status" value="1"/>
</dbReference>
<dbReference type="PATRIC" id="fig|1268236.3.peg.3452"/>
<evidence type="ECO:0000256" key="7">
    <source>
        <dbReference type="PROSITE-ProRule" id="PRU00284"/>
    </source>
</evidence>
<organism evidence="10 11">
    <name type="scientific">Aeromonas molluscorum 848</name>
    <dbReference type="NCBI Taxonomy" id="1268236"/>
    <lineage>
        <taxon>Bacteria</taxon>
        <taxon>Pseudomonadati</taxon>
        <taxon>Pseudomonadota</taxon>
        <taxon>Gammaproteobacteria</taxon>
        <taxon>Aeromonadales</taxon>
        <taxon>Aeromonadaceae</taxon>
        <taxon>Aeromonas</taxon>
    </lineage>
</organism>
<evidence type="ECO:0000256" key="5">
    <source>
        <dbReference type="ARBA" id="ARBA00023224"/>
    </source>
</evidence>
<keyword evidence="3" id="KW-1133">Transmembrane helix</keyword>
<proteinExistence type="inferred from homology"/>
<dbReference type="GO" id="GO:0007165">
    <property type="term" value="P:signal transduction"/>
    <property type="evidence" value="ECO:0007669"/>
    <property type="project" value="UniProtKB-KW"/>
</dbReference>
<dbReference type="PROSITE" id="PS50885">
    <property type="entry name" value="HAMP"/>
    <property type="match status" value="1"/>
</dbReference>
<dbReference type="GO" id="GO:0006935">
    <property type="term" value="P:chemotaxis"/>
    <property type="evidence" value="ECO:0007669"/>
    <property type="project" value="UniProtKB-ARBA"/>
</dbReference>
<dbReference type="PANTHER" id="PTHR32089:SF119">
    <property type="entry name" value="METHYL-ACCEPTING CHEMOTAXIS PROTEIN CTPL"/>
    <property type="match status" value="1"/>
</dbReference>
<sequence length="643" mass="70600">MVNISRYSSLAALILILLACVLSTALGYGWHQLKLSEANQHQHDRLQQRLTSTLQGALRDYLASGDPVRLASAEGARRQAINQLDHLDSPQTTPLRAELELMGKKIASDYLAAGKLSGNSQGLLQNAERELTEQAKTLLRYGQGSDAPSAADYRQGATDILAALPHLIHLRQQYMTQGSAQQLEALQFELASLSRQADRLATLPLLGLLEPAPAEDEFTLGEVERRDLGQQPRNELQSLLRRYPQELTNSQQALARQETARQAVNRDLDKMLTALTQMGDALGAERQQVSRHLATVLGSLALALVLTALLFAWCQRRWIVNPLHRLRAAFAQLEQTGLADPLHQGTERNELADIVASYNRLLAHKQLEQEHKEGQLEEVSLSLQDMVSQVQDIHQSTHTTEQAVGEGELMMNELNQLASEVHQVAADIALHAQHNEQSMTDSEQLVGGMLQATELTGQAIHESGDALAELRRSVDDVTAIVDVIGHIAQQTNLLALNAAIEAARAGEHGRGFAVVADEVRHLSGDTQRSLGQITEILQRLTGSGEQITSVLGRIHRESAQQRLQAEQLRQTTQQVRDMARSTAVIALQGADNAKSQERKLATFAALIGKISQHAHQVSQLSVQVSGHMQHQARQIPKILGHQP</sequence>
<dbReference type="EMBL" id="AQGQ01000168">
    <property type="protein sequence ID" value="EOD53789.1"/>
    <property type="molecule type" value="Genomic_DNA"/>
</dbReference>
<feature type="domain" description="Methyl-accepting transducer" evidence="8">
    <location>
        <begin position="375"/>
        <end position="611"/>
    </location>
</feature>
<evidence type="ECO:0000256" key="4">
    <source>
        <dbReference type="ARBA" id="ARBA00023136"/>
    </source>
</evidence>
<dbReference type="Proteomes" id="UP000013526">
    <property type="component" value="Unassembled WGS sequence"/>
</dbReference>
<evidence type="ECO:0000256" key="6">
    <source>
        <dbReference type="ARBA" id="ARBA00029447"/>
    </source>
</evidence>
<dbReference type="Gene3D" id="1.10.287.950">
    <property type="entry name" value="Methyl-accepting chemotaxis protein"/>
    <property type="match status" value="1"/>
</dbReference>
<dbReference type="PANTHER" id="PTHR32089">
    <property type="entry name" value="METHYL-ACCEPTING CHEMOTAXIS PROTEIN MCPB"/>
    <property type="match status" value="1"/>
</dbReference>
<evidence type="ECO:0000313" key="11">
    <source>
        <dbReference type="Proteomes" id="UP000013526"/>
    </source>
</evidence>
<dbReference type="InterPro" id="IPR003660">
    <property type="entry name" value="HAMP_dom"/>
</dbReference>
<keyword evidence="11" id="KW-1185">Reference proteome</keyword>
<accession>R1H5M1</accession>
<evidence type="ECO:0000256" key="1">
    <source>
        <dbReference type="ARBA" id="ARBA00004141"/>
    </source>
</evidence>
<dbReference type="InterPro" id="IPR004089">
    <property type="entry name" value="MCPsignal_dom"/>
</dbReference>
<evidence type="ECO:0000259" key="9">
    <source>
        <dbReference type="PROSITE" id="PS50885"/>
    </source>
</evidence>
<keyword evidence="5 7" id="KW-0807">Transducer</keyword>
<dbReference type="GO" id="GO:0016020">
    <property type="term" value="C:membrane"/>
    <property type="evidence" value="ECO:0007669"/>
    <property type="project" value="UniProtKB-SubCell"/>
</dbReference>
<protein>
    <submittedName>
        <fullName evidence="10">Methyl-accepting chemotaxis protein</fullName>
    </submittedName>
</protein>
<gene>
    <name evidence="10" type="ORF">G113_17717</name>
</gene>
<evidence type="ECO:0000256" key="2">
    <source>
        <dbReference type="ARBA" id="ARBA00022692"/>
    </source>
</evidence>
<evidence type="ECO:0000313" key="10">
    <source>
        <dbReference type="EMBL" id="EOD53789.1"/>
    </source>
</evidence>
<keyword evidence="2" id="KW-0812">Transmembrane</keyword>
<evidence type="ECO:0000259" key="8">
    <source>
        <dbReference type="PROSITE" id="PS50111"/>
    </source>
</evidence>